<organism evidence="2 3">
    <name type="scientific">Terriglobus albidus</name>
    <dbReference type="NCBI Taxonomy" id="1592106"/>
    <lineage>
        <taxon>Bacteria</taxon>
        <taxon>Pseudomonadati</taxon>
        <taxon>Acidobacteriota</taxon>
        <taxon>Terriglobia</taxon>
        <taxon>Terriglobales</taxon>
        <taxon>Acidobacteriaceae</taxon>
        <taxon>Terriglobus</taxon>
    </lineage>
</organism>
<dbReference type="EMBL" id="CP042806">
    <property type="protein sequence ID" value="QEE27120.1"/>
    <property type="molecule type" value="Genomic_DNA"/>
</dbReference>
<dbReference type="InterPro" id="IPR002035">
    <property type="entry name" value="VWF_A"/>
</dbReference>
<dbReference type="InterPro" id="IPR036465">
    <property type="entry name" value="vWFA_dom_sf"/>
</dbReference>
<name>A0A5B9E944_9BACT</name>
<dbReference type="NCBIfam" id="TIGR03436">
    <property type="entry name" value="acidobact_VWFA"/>
    <property type="match status" value="1"/>
</dbReference>
<dbReference type="OrthoDB" id="109325at2"/>
<evidence type="ECO:0000313" key="2">
    <source>
        <dbReference type="EMBL" id="QEE27120.1"/>
    </source>
</evidence>
<reference evidence="2 3" key="1">
    <citation type="submission" date="2019-08" db="EMBL/GenBank/DDBJ databases">
        <title>Complete genome sequence of Terriglobus albidus strain ORNL.</title>
        <authorList>
            <person name="Podar M."/>
        </authorList>
    </citation>
    <scope>NUCLEOTIDE SEQUENCE [LARGE SCALE GENOMIC DNA]</scope>
    <source>
        <strain evidence="2 3">ORNL</strain>
    </source>
</reference>
<sequence length="314" mass="35729">MSLRHLLPVLALGLVLHAHGQQEQPEFRLQVNSRLISTTLTVRDAKGKLVTNLPQTAFHIKEDGADQTVRYYASQRELPLSIALIVDASGSQDKFVKEHEHEIEDFLKEVMEPRDRAFAICFGNHLRLVSDWTSAPSEIIERVHHFNKGERNFPEIGPKEERDLGTALYDAVYFSITEKMEAEREHRRVLIVFSDGEENSSEHDLLDTITAAQGADTLVYALRTTENKEKKMNARDRYGMRVLDHLTEATGGQSFDVRKESSKEIFTSIAADLKSLYEIGYYSNNPAHDRRFRKVTITAGEGMVVRAREGYAPR</sequence>
<dbReference type="SUPFAM" id="SSF53300">
    <property type="entry name" value="vWA-like"/>
    <property type="match status" value="1"/>
</dbReference>
<proteinExistence type="predicted"/>
<feature type="domain" description="VWFA" evidence="1">
    <location>
        <begin position="81"/>
        <end position="273"/>
    </location>
</feature>
<dbReference type="RefSeq" id="WP_147646314.1">
    <property type="nucleotide sequence ID" value="NZ_CP042806.1"/>
</dbReference>
<dbReference type="InterPro" id="IPR017802">
    <property type="entry name" value="VWFA-rel_acidobac-type"/>
</dbReference>
<dbReference type="CDD" id="cd00198">
    <property type="entry name" value="vWFA"/>
    <property type="match status" value="1"/>
</dbReference>
<gene>
    <name evidence="2" type="ORF">FTW19_03280</name>
</gene>
<evidence type="ECO:0000259" key="1">
    <source>
        <dbReference type="PROSITE" id="PS50234"/>
    </source>
</evidence>
<accession>A0A5B9E944</accession>
<evidence type="ECO:0000313" key="3">
    <source>
        <dbReference type="Proteomes" id="UP000321820"/>
    </source>
</evidence>
<dbReference type="Proteomes" id="UP000321820">
    <property type="component" value="Chromosome"/>
</dbReference>
<dbReference type="PROSITE" id="PS50234">
    <property type="entry name" value="VWFA"/>
    <property type="match status" value="1"/>
</dbReference>
<dbReference type="Pfam" id="PF00092">
    <property type="entry name" value="VWA"/>
    <property type="match status" value="1"/>
</dbReference>
<dbReference type="AlphaFoldDB" id="A0A5B9E944"/>
<protein>
    <submittedName>
        <fullName evidence="2">VWA domain-containing protein</fullName>
    </submittedName>
</protein>
<dbReference type="KEGG" id="talb:FTW19_03280"/>
<dbReference type="Gene3D" id="3.40.50.410">
    <property type="entry name" value="von Willebrand factor, type A domain"/>
    <property type="match status" value="1"/>
</dbReference>
<keyword evidence="3" id="KW-1185">Reference proteome</keyword>